<dbReference type="OMA" id="DHGMDEN"/>
<dbReference type="PANTHER" id="PTHR23071:SF1">
    <property type="entry name" value="GPI ETHANOLAMINE PHOSPHATE TRANSFERASE 3"/>
    <property type="match status" value="1"/>
</dbReference>
<evidence type="ECO:0000256" key="11">
    <source>
        <dbReference type="SAM" id="Phobius"/>
    </source>
</evidence>
<dbReference type="EMBL" id="BA000052">
    <property type="protein sequence ID" value="BAE60766.1"/>
    <property type="molecule type" value="Genomic_DNA"/>
</dbReference>
<dbReference type="GO" id="GO:0006506">
    <property type="term" value="P:GPI anchor biosynthetic process"/>
    <property type="evidence" value="ECO:0007669"/>
    <property type="project" value="UniProtKB-UniPathway"/>
</dbReference>
<dbReference type="GO" id="GO:0051377">
    <property type="term" value="F:mannose-ethanolamine phosphotransferase activity"/>
    <property type="evidence" value="ECO:0007669"/>
    <property type="project" value="InterPro"/>
</dbReference>
<dbReference type="CDD" id="cd16023">
    <property type="entry name" value="GPI_EPT_3"/>
    <property type="match status" value="1"/>
</dbReference>
<feature type="transmembrane region" description="Helical" evidence="11">
    <location>
        <begin position="648"/>
        <end position="664"/>
    </location>
</feature>
<feature type="transmembrane region" description="Helical" evidence="11">
    <location>
        <begin position="589"/>
        <end position="610"/>
    </location>
</feature>
<dbReference type="Pfam" id="PF01663">
    <property type="entry name" value="Phosphodiest"/>
    <property type="match status" value="1"/>
</dbReference>
<feature type="transmembrane region" description="Helical" evidence="11">
    <location>
        <begin position="750"/>
        <end position="770"/>
    </location>
</feature>
<dbReference type="AlphaFoldDB" id="Q2UCE9"/>
<feature type="transmembrane region" description="Helical" evidence="11">
    <location>
        <begin position="790"/>
        <end position="812"/>
    </location>
</feature>
<dbReference type="GO" id="GO:0005789">
    <property type="term" value="C:endoplasmic reticulum membrane"/>
    <property type="evidence" value="ECO:0007669"/>
    <property type="project" value="UniProtKB-SubCell"/>
</dbReference>
<evidence type="ECO:0000256" key="2">
    <source>
        <dbReference type="ARBA" id="ARBA00004687"/>
    </source>
</evidence>
<dbReference type="GeneID" id="5988079"/>
<keyword evidence="5" id="KW-0808">Transferase</keyword>
<dbReference type="HOGENOM" id="CLU_004298_1_0_1"/>
<dbReference type="EMBL" id="AP007161">
    <property type="protein sequence ID" value="BAE60766.1"/>
    <property type="molecule type" value="Genomic_DNA"/>
</dbReference>
<keyword evidence="9 11" id="KW-0472">Membrane</keyword>
<evidence type="ECO:0000256" key="7">
    <source>
        <dbReference type="ARBA" id="ARBA00022824"/>
    </source>
</evidence>
<dbReference type="PANTHER" id="PTHR23071">
    <property type="entry name" value="PHOSPHATIDYLINOSITOL GLYCAN"/>
    <property type="match status" value="1"/>
</dbReference>
<dbReference type="STRING" id="510516.Q2UCE9"/>
<keyword evidence="8 11" id="KW-1133">Transmembrane helix</keyword>
<dbReference type="InterPro" id="IPR039524">
    <property type="entry name" value="PIGO/GPI13"/>
</dbReference>
<accession>Q2UCE9</accession>
<evidence type="ECO:0000256" key="3">
    <source>
        <dbReference type="ARBA" id="ARBA00008695"/>
    </source>
</evidence>
<dbReference type="InterPro" id="IPR017850">
    <property type="entry name" value="Alkaline_phosphatase_core_sf"/>
</dbReference>
<gene>
    <name evidence="12" type="ORF">AO090012000618</name>
</gene>
<feature type="transmembrane region" description="Helical" evidence="11">
    <location>
        <begin position="515"/>
        <end position="540"/>
    </location>
</feature>
<keyword evidence="4" id="KW-0337">GPI-anchor biosynthesis</keyword>
<dbReference type="InterPro" id="IPR002591">
    <property type="entry name" value="Phosphodiest/P_Trfase"/>
</dbReference>
<feature type="transmembrane region" description="Helical" evidence="11">
    <location>
        <begin position="914"/>
        <end position="935"/>
    </location>
</feature>
<evidence type="ECO:0000313" key="13">
    <source>
        <dbReference type="Proteomes" id="UP000006564"/>
    </source>
</evidence>
<protein>
    <submittedName>
        <fullName evidence="12">DNA, SC012</fullName>
    </submittedName>
</protein>
<comment type="similarity">
    <text evidence="3">Belongs to the PIGG/PIGN/PIGO family. PIGO subfamily.</text>
</comment>
<comment type="subcellular location">
    <subcellularLocation>
        <location evidence="1">Endoplasmic reticulum membrane</location>
        <topology evidence="1">Multi-pass membrane protein</topology>
    </subcellularLocation>
</comment>
<dbReference type="VEuPathDB" id="FungiDB:AO090012000618"/>
<comment type="pathway">
    <text evidence="2">Glycolipid biosynthesis; glycosylphosphatidylinositol-anchor biosynthesis.</text>
</comment>
<reference evidence="12 13" key="1">
    <citation type="journal article" date="2005" name="Nature">
        <title>Genome sequencing and analysis of Aspergillus oryzae.</title>
        <authorList>
            <person name="Machida M."/>
            <person name="Asai K."/>
            <person name="Sano M."/>
            <person name="Tanaka T."/>
            <person name="Kumagai T."/>
            <person name="Terai G."/>
            <person name="Kusumoto K."/>
            <person name="Arima T."/>
            <person name="Akita O."/>
            <person name="Kashiwagi Y."/>
            <person name="Abe K."/>
            <person name="Gomi K."/>
            <person name="Horiuchi H."/>
            <person name="Kitamoto K."/>
            <person name="Kobayashi T."/>
            <person name="Takeuchi M."/>
            <person name="Denning D.W."/>
            <person name="Galagan J.E."/>
            <person name="Nierman W.C."/>
            <person name="Yu J."/>
            <person name="Archer D.B."/>
            <person name="Bennett J.W."/>
            <person name="Bhatnagar D."/>
            <person name="Cleveland T.E."/>
            <person name="Fedorova N.D."/>
            <person name="Gotoh O."/>
            <person name="Horikawa H."/>
            <person name="Hosoyama A."/>
            <person name="Ichinomiya M."/>
            <person name="Igarashi R."/>
            <person name="Iwashita K."/>
            <person name="Juvvadi P.R."/>
            <person name="Kato M."/>
            <person name="Kato Y."/>
            <person name="Kin T."/>
            <person name="Kokubun A."/>
            <person name="Maeda H."/>
            <person name="Maeyama N."/>
            <person name="Maruyama J."/>
            <person name="Nagasaki H."/>
            <person name="Nakajima T."/>
            <person name="Oda K."/>
            <person name="Okada K."/>
            <person name="Paulsen I."/>
            <person name="Sakamoto K."/>
            <person name="Sawano T."/>
            <person name="Takahashi M."/>
            <person name="Takase K."/>
            <person name="Terabayashi Y."/>
            <person name="Wortman J."/>
            <person name="Yamada O."/>
            <person name="Yamagata Y."/>
            <person name="Anazawa H."/>
            <person name="Hata Y."/>
            <person name="Koide Y."/>
            <person name="Komori T."/>
            <person name="Koyama Y."/>
            <person name="Minetoki T."/>
            <person name="Suharnan S."/>
            <person name="Tanaka A."/>
            <person name="Isono K."/>
            <person name="Kuhara S."/>
            <person name="Ogasawara N."/>
            <person name="Kikuchi H."/>
        </authorList>
    </citation>
    <scope>NUCLEOTIDE SEQUENCE [LARGE SCALE GENOMIC DNA]</scope>
    <source>
        <strain evidence="13">ATCC 42149 / RIB 40</strain>
    </source>
</reference>
<dbReference type="SUPFAM" id="SSF53649">
    <property type="entry name" value="Alkaline phosphatase-like"/>
    <property type="match status" value="1"/>
</dbReference>
<keyword evidence="6 11" id="KW-0812">Transmembrane</keyword>
<feature type="transmembrane region" description="Helical" evidence="11">
    <location>
        <begin position="716"/>
        <end position="738"/>
    </location>
</feature>
<feature type="transmembrane region" description="Helical" evidence="11">
    <location>
        <begin position="824"/>
        <end position="853"/>
    </location>
</feature>
<evidence type="ECO:0000256" key="10">
    <source>
        <dbReference type="ARBA" id="ARBA00023180"/>
    </source>
</evidence>
<dbReference type="UniPathway" id="UPA00196"/>
<evidence type="ECO:0000313" key="12">
    <source>
        <dbReference type="EMBL" id="BAE60766.1"/>
    </source>
</evidence>
<keyword evidence="10" id="KW-0325">Glycoprotein</keyword>
<feature type="transmembrane region" description="Helical" evidence="11">
    <location>
        <begin position="622"/>
        <end position="642"/>
    </location>
</feature>
<dbReference type="Proteomes" id="UP000006564">
    <property type="component" value="Chromosome 4"/>
</dbReference>
<organism evidence="12 13">
    <name type="scientific">Aspergillus oryzae (strain ATCC 42149 / RIB 40)</name>
    <name type="common">Yellow koji mold</name>
    <dbReference type="NCBI Taxonomy" id="510516"/>
    <lineage>
        <taxon>Eukaryota</taxon>
        <taxon>Fungi</taxon>
        <taxon>Dikarya</taxon>
        <taxon>Ascomycota</taxon>
        <taxon>Pezizomycotina</taxon>
        <taxon>Eurotiomycetes</taxon>
        <taxon>Eurotiomycetidae</taxon>
        <taxon>Eurotiales</taxon>
        <taxon>Aspergillaceae</taxon>
        <taxon>Aspergillus</taxon>
        <taxon>Aspergillus subgen. Circumdati</taxon>
    </lineage>
</organism>
<evidence type="ECO:0000256" key="1">
    <source>
        <dbReference type="ARBA" id="ARBA00004477"/>
    </source>
</evidence>
<feature type="transmembrane region" description="Helical" evidence="11">
    <location>
        <begin position="561"/>
        <end position="577"/>
    </location>
</feature>
<dbReference type="InterPro" id="IPR037675">
    <property type="entry name" value="PIG-O_N"/>
</dbReference>
<evidence type="ECO:0000256" key="6">
    <source>
        <dbReference type="ARBA" id="ARBA00022692"/>
    </source>
</evidence>
<dbReference type="KEGG" id="aor:AO090012000618"/>
<evidence type="ECO:0000256" key="8">
    <source>
        <dbReference type="ARBA" id="ARBA00022989"/>
    </source>
</evidence>
<dbReference type="Gene3D" id="3.40.720.10">
    <property type="entry name" value="Alkaline Phosphatase, subunit A"/>
    <property type="match status" value="1"/>
</dbReference>
<keyword evidence="13" id="KW-1185">Reference proteome</keyword>
<evidence type="ECO:0000256" key="9">
    <source>
        <dbReference type="ARBA" id="ARBA00023136"/>
    </source>
</evidence>
<evidence type="ECO:0000256" key="4">
    <source>
        <dbReference type="ARBA" id="ARBA00022502"/>
    </source>
</evidence>
<evidence type="ECO:0000256" key="5">
    <source>
        <dbReference type="ARBA" id="ARBA00022679"/>
    </source>
</evidence>
<feature type="transmembrane region" description="Helical" evidence="11">
    <location>
        <begin position="947"/>
        <end position="970"/>
    </location>
</feature>
<name>Q2UCE9_ASPOR</name>
<feature type="transmembrane region" description="Helical" evidence="11">
    <location>
        <begin position="976"/>
        <end position="1009"/>
    </location>
</feature>
<dbReference type="RefSeq" id="XP_023091474.1">
    <property type="nucleotide sequence ID" value="XM_023236559.1"/>
</dbReference>
<proteinExistence type="inferred from homology"/>
<keyword evidence="7" id="KW-0256">Endoplasmic reticulum</keyword>
<sequence length="1012" mass="113482">MWVPMKDPSIKIFNTAKRSDIREDSVSNRTPSHIKPGKVAAPYKVFMPEKLLDPHRLFGGSYGLCSYRLYSFQATKIFMIDVLVHTVGLYFFAKGFLLSRRVLEKSSACSRPLLPGFPRYESPHLQSTQSGCWMPRSFDKAVILVIDALRYDFAVPPAPQSSGKDAYQPFHNALTILHEKATQEPQNAVLFPFIADPPTTTLQRLKGLTTGTLPTFIEAGANFAGSALLEDNLVTQLQNAGKRLVHLGDDTWTKLFPSQFLPNLSRAYDSFLVADLHTVDQGVEEHLIPLINHHQDEWDVIFGHFLGVDHVGHRFGPAHPEMSKKLKDMDRVITDVVNSIDENTLLVVLGDHGMDKHGNHGGETEDEVQATLWMYTQRRYFGHLLVHPQELASYLNKSAVYQIDIVPTLSLLLGIPIPFNSLGSPIKEAFLGAAGDNWGQLVRAYMLSFAQIERFHQEYSIAEENARHAEEHNHTNFLRYIPGEELDFQDQEILKTLYHELCDYQGKILQRYKSIWVQFNMAHIIEGLVILLSGAVALLLRVCAWDQCNLIPSASSRTIKMGTAAFIAIYLIHIAIVKPEKSRMSDGVIVGATMSSITLFICQFHLFGIIRVSTKSQMPTSWDIMAIALTILLSIGFASNSYTVWENQTVLTFLATFGICTILMSNRTLDRRKNMLGALLSISFMVLVRMVSLSPYCREEQLPSCVTTYHRLGNTMGWRLLIPYLIAILIPMATRIAFGSDLISQDLGVWAWFHIGMPMALCFNTVYWSLDSANRIGWLEGRHSNMLSKWLHIFFSQSTLVIAIAGSGMALTSKWTTIMNPVRYNMIITTFVLVISIWVSSPMGGGSLSILYFQILSLRKLLNHSRNYTIGPTIAAFLGTLHFFSTGHNATLSSIQWEAAYILSHDLSYPWSPLLVILNTFAGPIVAAFLIPLIITRDGNTRGMHPVAKSYAIHVLVYSVWALSAAVWASVLRRHLMLYAIFCPRFLMAGALLLIIDVIAIIISLITAVNTK</sequence>